<dbReference type="VEuPathDB" id="TrichDB:TVAG_292500"/>
<accession>A2F0C2</accession>
<feature type="repeat" description="ANK" evidence="1">
    <location>
        <begin position="477"/>
        <end position="509"/>
    </location>
</feature>
<dbReference type="KEGG" id="tva:4759444"/>
<dbReference type="Pfam" id="PF11929">
    <property type="entry name" value="DUF3447"/>
    <property type="match status" value="1"/>
</dbReference>
<feature type="domain" description="DUF3447" evidence="2">
    <location>
        <begin position="198"/>
        <end position="273"/>
    </location>
</feature>
<dbReference type="SMART" id="SM00248">
    <property type="entry name" value="ANK"/>
    <property type="match status" value="8"/>
</dbReference>
<dbReference type="eggNOG" id="KOG4177">
    <property type="taxonomic scope" value="Eukaryota"/>
</dbReference>
<dbReference type="Pfam" id="PF13637">
    <property type="entry name" value="Ank_4"/>
    <property type="match status" value="1"/>
</dbReference>
<dbReference type="EMBL" id="DS113561">
    <property type="protein sequence ID" value="EAY01617.1"/>
    <property type="molecule type" value="Genomic_DNA"/>
</dbReference>
<reference evidence="3" key="1">
    <citation type="submission" date="2006-10" db="EMBL/GenBank/DDBJ databases">
        <authorList>
            <person name="Amadeo P."/>
            <person name="Zhao Q."/>
            <person name="Wortman J."/>
            <person name="Fraser-Liggett C."/>
            <person name="Carlton J."/>
        </authorList>
    </citation>
    <scope>NUCLEOTIDE SEQUENCE</scope>
    <source>
        <strain evidence="3">G3</strain>
    </source>
</reference>
<evidence type="ECO:0000256" key="1">
    <source>
        <dbReference type="PROSITE-ProRule" id="PRU00023"/>
    </source>
</evidence>
<dbReference type="PRINTS" id="PR01415">
    <property type="entry name" value="ANKYRIN"/>
</dbReference>
<dbReference type="InParanoid" id="A2F0C2"/>
<feature type="repeat" description="ANK" evidence="1">
    <location>
        <begin position="312"/>
        <end position="344"/>
    </location>
</feature>
<dbReference type="PANTHER" id="PTHR24182">
    <property type="entry name" value="ANKYRIN REPEAT AND SOCS BOX CONTAINING 4"/>
    <property type="match status" value="1"/>
</dbReference>
<dbReference type="Gene3D" id="1.25.40.20">
    <property type="entry name" value="Ankyrin repeat-containing domain"/>
    <property type="match status" value="1"/>
</dbReference>
<dbReference type="SUPFAM" id="SSF48403">
    <property type="entry name" value="Ankyrin repeat"/>
    <property type="match status" value="1"/>
</dbReference>
<protein>
    <submittedName>
        <fullName evidence="3">Ankyrin repeat protein, putative</fullName>
    </submittedName>
</protein>
<feature type="repeat" description="ANK" evidence="1">
    <location>
        <begin position="444"/>
        <end position="476"/>
    </location>
</feature>
<dbReference type="InterPro" id="IPR020683">
    <property type="entry name" value="DUF3447"/>
</dbReference>
<dbReference type="PROSITE" id="PS50297">
    <property type="entry name" value="ANK_REP_REGION"/>
    <property type="match status" value="6"/>
</dbReference>
<reference evidence="3" key="2">
    <citation type="journal article" date="2007" name="Science">
        <title>Draft genome sequence of the sexually transmitted pathogen Trichomonas vaginalis.</title>
        <authorList>
            <person name="Carlton J.M."/>
            <person name="Hirt R.P."/>
            <person name="Silva J.C."/>
            <person name="Delcher A.L."/>
            <person name="Schatz M."/>
            <person name="Zhao Q."/>
            <person name="Wortman J.R."/>
            <person name="Bidwell S.L."/>
            <person name="Alsmark U.C.M."/>
            <person name="Besteiro S."/>
            <person name="Sicheritz-Ponten T."/>
            <person name="Noel C.J."/>
            <person name="Dacks J.B."/>
            <person name="Foster P.G."/>
            <person name="Simillion C."/>
            <person name="Van de Peer Y."/>
            <person name="Miranda-Saavedra D."/>
            <person name="Barton G.J."/>
            <person name="Westrop G.D."/>
            <person name="Mueller S."/>
            <person name="Dessi D."/>
            <person name="Fiori P.L."/>
            <person name="Ren Q."/>
            <person name="Paulsen I."/>
            <person name="Zhang H."/>
            <person name="Bastida-Corcuera F.D."/>
            <person name="Simoes-Barbosa A."/>
            <person name="Brown M.T."/>
            <person name="Hayes R.D."/>
            <person name="Mukherjee M."/>
            <person name="Okumura C.Y."/>
            <person name="Schneider R."/>
            <person name="Smith A.J."/>
            <person name="Vanacova S."/>
            <person name="Villalvazo M."/>
            <person name="Haas B.J."/>
            <person name="Pertea M."/>
            <person name="Feldblyum T.V."/>
            <person name="Utterback T.R."/>
            <person name="Shu C.L."/>
            <person name="Osoegawa K."/>
            <person name="de Jong P.J."/>
            <person name="Hrdy I."/>
            <person name="Horvathova L."/>
            <person name="Zubacova Z."/>
            <person name="Dolezal P."/>
            <person name="Malik S.B."/>
            <person name="Logsdon J.M. Jr."/>
            <person name="Henze K."/>
            <person name="Gupta A."/>
            <person name="Wang C.C."/>
            <person name="Dunne R.L."/>
            <person name="Upcroft J.A."/>
            <person name="Upcroft P."/>
            <person name="White O."/>
            <person name="Salzberg S.L."/>
            <person name="Tang P."/>
            <person name="Chiu C.-H."/>
            <person name="Lee Y.-S."/>
            <person name="Embley T.M."/>
            <person name="Coombs G.H."/>
            <person name="Mottram J.C."/>
            <person name="Tachezy J."/>
            <person name="Fraser-Liggett C.M."/>
            <person name="Johnson P.J."/>
        </authorList>
    </citation>
    <scope>NUCLEOTIDE SEQUENCE [LARGE SCALE GENOMIC DNA]</scope>
    <source>
        <strain evidence="3">G3</strain>
    </source>
</reference>
<evidence type="ECO:0000259" key="2">
    <source>
        <dbReference type="Pfam" id="PF11929"/>
    </source>
</evidence>
<dbReference type="AlphaFoldDB" id="A2F0C2"/>
<sequence>MYMRYVKDMHPNSYGELRSEYKYYIDLYIALYQLKTEKEEELNSIYKMIKTEMIDSKKYSAKNITRDILNIIPYNNHYTKSYLFLAKQFCDDYHVEKISKVINISNYLFYQEYGIKLSDIDDFDKNKPKNLNIHTEDTIYSAIMDNDKERFISFIEREGFDKDKKLDSDLYPLINASLLELCCYHGAVGCFKLLRAKFNSKITRNCLNLSFLGRNPEIMNECLKYQQPDGESMKYAIISHNIDFVTFLMNKYDLIIDLYDCESYNNLDSFLVYYDQMHDLNSCFVKSACFNIPSLCKYFLSHGANIDVKNMIGETALHIAAINNSKETAELLIKNGADIYIKDMYCETALYYAVINNCKETVELLITNGANVNNKNKNGHITLHDAALRKYKEIVELLISHGANANEKDNDGKTALHIAATNNCKEIAELLITNGININEKDKYGSIALHNAAVRNNKEIAKLLISHGININEKDNDGKTALHYAVINNCKEIAELLISHDANINEKQKK</sequence>
<keyword evidence="4" id="KW-1185">Reference proteome</keyword>
<evidence type="ECO:0000313" key="4">
    <source>
        <dbReference type="Proteomes" id="UP000001542"/>
    </source>
</evidence>
<evidence type="ECO:0000313" key="3">
    <source>
        <dbReference type="EMBL" id="EAY01617.1"/>
    </source>
</evidence>
<feature type="repeat" description="ANK" evidence="1">
    <location>
        <begin position="378"/>
        <end position="410"/>
    </location>
</feature>
<dbReference type="Pfam" id="PF00023">
    <property type="entry name" value="Ank"/>
    <property type="match status" value="1"/>
</dbReference>
<organism evidence="3 4">
    <name type="scientific">Trichomonas vaginalis (strain ATCC PRA-98 / G3)</name>
    <dbReference type="NCBI Taxonomy" id="412133"/>
    <lineage>
        <taxon>Eukaryota</taxon>
        <taxon>Metamonada</taxon>
        <taxon>Parabasalia</taxon>
        <taxon>Trichomonadida</taxon>
        <taxon>Trichomonadidae</taxon>
        <taxon>Trichomonas</taxon>
    </lineage>
</organism>
<dbReference type="PROSITE" id="PS50088">
    <property type="entry name" value="ANK_REPEAT"/>
    <property type="match status" value="6"/>
</dbReference>
<dbReference type="Proteomes" id="UP000001542">
    <property type="component" value="Unassembled WGS sequence"/>
</dbReference>
<proteinExistence type="predicted"/>
<dbReference type="VEuPathDB" id="TrichDB:TVAGG3_0216290"/>
<keyword evidence="1" id="KW-0040">ANK repeat</keyword>
<dbReference type="RefSeq" id="XP_001314234.1">
    <property type="nucleotide sequence ID" value="XM_001314219.1"/>
</dbReference>
<feature type="repeat" description="ANK" evidence="1">
    <location>
        <begin position="345"/>
        <end position="377"/>
    </location>
</feature>
<feature type="repeat" description="ANK" evidence="1">
    <location>
        <begin position="411"/>
        <end position="443"/>
    </location>
</feature>
<name>A2F0C2_TRIV3</name>
<dbReference type="SMR" id="A2F0C2"/>
<dbReference type="PANTHER" id="PTHR24182:SF13">
    <property type="entry name" value="LD18443P"/>
    <property type="match status" value="1"/>
</dbReference>
<dbReference type="Pfam" id="PF12796">
    <property type="entry name" value="Ank_2"/>
    <property type="match status" value="1"/>
</dbReference>
<dbReference type="STRING" id="5722.A2F0C2"/>
<dbReference type="InterPro" id="IPR036770">
    <property type="entry name" value="Ankyrin_rpt-contain_sf"/>
</dbReference>
<gene>
    <name evidence="3" type="ORF">TVAG_292500</name>
</gene>
<dbReference type="InterPro" id="IPR002110">
    <property type="entry name" value="Ankyrin_rpt"/>
</dbReference>